<dbReference type="InterPro" id="IPR021008">
    <property type="entry name" value="DltX"/>
</dbReference>
<dbReference type="RefSeq" id="WP_230573891.1">
    <property type="nucleotide sequence ID" value="NZ_CAKJTI010000003.1"/>
</dbReference>
<protein>
    <recommendedName>
        <fullName evidence="4">Teichoic acid D-Ala incorporation-associated protein DltX</fullName>
    </recommendedName>
</protein>
<keyword evidence="1" id="KW-1133">Transmembrane helix</keyword>
<keyword evidence="3" id="KW-1185">Reference proteome</keyword>
<comment type="caution">
    <text evidence="2">The sequence shown here is derived from an EMBL/GenBank/DDBJ whole genome shotgun (WGS) entry which is preliminary data.</text>
</comment>
<sequence length="48" mass="5814">MKILKEIWSQPLTQWVAKTCYYFAILLALLWLYGFQDTNTSTFIYNEF</sequence>
<feature type="transmembrane region" description="Helical" evidence="1">
    <location>
        <begin position="12"/>
        <end position="33"/>
    </location>
</feature>
<dbReference type="EMBL" id="CAKJTI010000003">
    <property type="protein sequence ID" value="CAG9611619.1"/>
    <property type="molecule type" value="Genomic_DNA"/>
</dbReference>
<evidence type="ECO:0000313" key="3">
    <source>
        <dbReference type="Proteomes" id="UP000789423"/>
    </source>
</evidence>
<dbReference type="Proteomes" id="UP000789423">
    <property type="component" value="Unassembled WGS sequence"/>
</dbReference>
<keyword evidence="1" id="KW-0472">Membrane</keyword>
<evidence type="ECO:0000256" key="1">
    <source>
        <dbReference type="SAM" id="Phobius"/>
    </source>
</evidence>
<proteinExistence type="predicted"/>
<reference evidence="2 3" key="1">
    <citation type="submission" date="2021-10" db="EMBL/GenBank/DDBJ databases">
        <authorList>
            <person name="Criscuolo A."/>
        </authorList>
    </citation>
    <scope>NUCLEOTIDE SEQUENCE [LARGE SCALE GENOMIC DNA]</scope>
    <source>
        <strain evidence="3">CIP 111899</strain>
    </source>
</reference>
<evidence type="ECO:0000313" key="2">
    <source>
        <dbReference type="EMBL" id="CAG9611619.1"/>
    </source>
</evidence>
<accession>A0ABM8Y7C0</accession>
<keyword evidence="1" id="KW-0812">Transmembrane</keyword>
<name>A0ABM8Y7C0_9BACI</name>
<evidence type="ECO:0008006" key="4">
    <source>
        <dbReference type="Google" id="ProtNLM"/>
    </source>
</evidence>
<organism evidence="2 3">
    <name type="scientific">Bacillus rhizoplanae</name>
    <dbReference type="NCBI Taxonomy" id="2880966"/>
    <lineage>
        <taxon>Bacteria</taxon>
        <taxon>Bacillati</taxon>
        <taxon>Bacillota</taxon>
        <taxon>Bacilli</taxon>
        <taxon>Bacillales</taxon>
        <taxon>Bacillaceae</taxon>
        <taxon>Bacillus</taxon>
    </lineage>
</organism>
<dbReference type="Pfam" id="PF12459">
    <property type="entry name" value="DltX"/>
    <property type="match status" value="1"/>
</dbReference>
<gene>
    <name evidence="2" type="ORF">BACCIP111899_00791</name>
</gene>